<feature type="region of interest" description="Disordered" evidence="4">
    <location>
        <begin position="1771"/>
        <end position="1792"/>
    </location>
</feature>
<dbReference type="Pfam" id="PF14580">
    <property type="entry name" value="LRR_9"/>
    <property type="match status" value="1"/>
</dbReference>
<feature type="coiled-coil region" evidence="3">
    <location>
        <begin position="1319"/>
        <end position="1385"/>
    </location>
</feature>
<feature type="coiled-coil region" evidence="3">
    <location>
        <begin position="439"/>
        <end position="809"/>
    </location>
</feature>
<feature type="region of interest" description="Disordered" evidence="4">
    <location>
        <begin position="2268"/>
        <end position="2326"/>
    </location>
</feature>
<feature type="coiled-coil region" evidence="3">
    <location>
        <begin position="841"/>
        <end position="990"/>
    </location>
</feature>
<dbReference type="InterPro" id="IPR032675">
    <property type="entry name" value="LRR_dom_sf"/>
</dbReference>
<feature type="compositionally biased region" description="Low complexity" evidence="4">
    <location>
        <begin position="26"/>
        <end position="47"/>
    </location>
</feature>
<feature type="region of interest" description="Disordered" evidence="4">
    <location>
        <begin position="2187"/>
        <end position="2220"/>
    </location>
</feature>
<dbReference type="InterPro" id="IPR050576">
    <property type="entry name" value="Cilia_flagella_integrity"/>
</dbReference>
<dbReference type="PROSITE" id="PS51450">
    <property type="entry name" value="LRR"/>
    <property type="match status" value="3"/>
</dbReference>
<comment type="caution">
    <text evidence="5">The sequence shown here is derived from an EMBL/GenBank/DDBJ whole genome shotgun (WGS) entry which is preliminary data.</text>
</comment>
<feature type="region of interest" description="Disordered" evidence="4">
    <location>
        <begin position="1066"/>
        <end position="1108"/>
    </location>
</feature>
<dbReference type="Gene3D" id="1.20.120.330">
    <property type="entry name" value="Nucleotidyltransferases domain 2"/>
    <property type="match status" value="1"/>
</dbReference>
<feature type="coiled-coil region" evidence="3">
    <location>
        <begin position="1430"/>
        <end position="1604"/>
    </location>
</feature>
<keyword evidence="6" id="KW-1185">Reference proteome</keyword>
<proteinExistence type="predicted"/>
<feature type="region of interest" description="Disordered" evidence="4">
    <location>
        <begin position="1146"/>
        <end position="1240"/>
    </location>
</feature>
<dbReference type="EMBL" id="JAGXEW010000030">
    <property type="protein sequence ID" value="KAK1155513.1"/>
    <property type="molecule type" value="Genomic_DNA"/>
</dbReference>
<feature type="coiled-coil region" evidence="3">
    <location>
        <begin position="1945"/>
        <end position="2028"/>
    </location>
</feature>
<feature type="compositionally biased region" description="Basic and acidic residues" evidence="4">
    <location>
        <begin position="1078"/>
        <end position="1094"/>
    </location>
</feature>
<feature type="region of interest" description="Disordered" evidence="4">
    <location>
        <begin position="2056"/>
        <end position="2096"/>
    </location>
</feature>
<evidence type="ECO:0000256" key="1">
    <source>
        <dbReference type="ARBA" id="ARBA00022614"/>
    </source>
</evidence>
<feature type="region of interest" description="Disordered" evidence="4">
    <location>
        <begin position="1"/>
        <end position="70"/>
    </location>
</feature>
<name>A0AAD8CQ10_ACIOX</name>
<organism evidence="5 6">
    <name type="scientific">Acipenser oxyrinchus oxyrinchus</name>
    <dbReference type="NCBI Taxonomy" id="40147"/>
    <lineage>
        <taxon>Eukaryota</taxon>
        <taxon>Metazoa</taxon>
        <taxon>Chordata</taxon>
        <taxon>Craniata</taxon>
        <taxon>Vertebrata</taxon>
        <taxon>Euteleostomi</taxon>
        <taxon>Actinopterygii</taxon>
        <taxon>Chondrostei</taxon>
        <taxon>Acipenseriformes</taxon>
        <taxon>Acipenseridae</taxon>
        <taxon>Acipenser</taxon>
    </lineage>
</organism>
<gene>
    <name evidence="5" type="primary">CNTRL</name>
    <name evidence="5" type="ORF">AOXY_G26871</name>
</gene>
<dbReference type="SMART" id="SM00365">
    <property type="entry name" value="LRR_SD22"/>
    <property type="match status" value="3"/>
</dbReference>
<evidence type="ECO:0000256" key="3">
    <source>
        <dbReference type="SAM" id="Coils"/>
    </source>
</evidence>
<dbReference type="Gene3D" id="3.80.10.10">
    <property type="entry name" value="Ribonuclease Inhibitor"/>
    <property type="match status" value="1"/>
</dbReference>
<feature type="region of interest" description="Disordered" evidence="4">
    <location>
        <begin position="1830"/>
        <end position="1851"/>
    </location>
</feature>
<keyword evidence="1" id="KW-0433">Leucine-rich repeat</keyword>
<keyword evidence="2" id="KW-0677">Repeat</keyword>
<feature type="compositionally biased region" description="Basic and acidic residues" evidence="4">
    <location>
        <begin position="326"/>
        <end position="341"/>
    </location>
</feature>
<dbReference type="PANTHER" id="PTHR45973:SF36">
    <property type="entry name" value="CENTRIOLIN"/>
    <property type="match status" value="1"/>
</dbReference>
<feature type="compositionally biased region" description="Basic and acidic residues" evidence="4">
    <location>
        <begin position="2192"/>
        <end position="2220"/>
    </location>
</feature>
<feature type="compositionally biased region" description="Basic and acidic residues" evidence="4">
    <location>
        <begin position="2058"/>
        <end position="2096"/>
    </location>
</feature>
<dbReference type="InterPro" id="IPR001611">
    <property type="entry name" value="Leu-rich_rpt"/>
</dbReference>
<dbReference type="PANTHER" id="PTHR45973">
    <property type="entry name" value="PROTEIN PHOSPHATASE 1 REGULATORY SUBUNIT SDS22-RELATED"/>
    <property type="match status" value="1"/>
</dbReference>
<keyword evidence="3" id="KW-0175">Coiled coil</keyword>
<feature type="compositionally biased region" description="Low complexity" evidence="4">
    <location>
        <begin position="2282"/>
        <end position="2297"/>
    </location>
</feature>
<dbReference type="Proteomes" id="UP001230051">
    <property type="component" value="Unassembled WGS sequence"/>
</dbReference>
<evidence type="ECO:0000313" key="6">
    <source>
        <dbReference type="Proteomes" id="UP001230051"/>
    </source>
</evidence>
<protein>
    <submittedName>
        <fullName evidence="5">Centriolin-like isoform X2</fullName>
    </submittedName>
</protein>
<feature type="compositionally biased region" description="Polar residues" evidence="4">
    <location>
        <begin position="1832"/>
        <end position="1845"/>
    </location>
</feature>
<feature type="coiled-coil region" evidence="3">
    <location>
        <begin position="1630"/>
        <end position="1664"/>
    </location>
</feature>
<accession>A0AAD8CQ10</accession>
<sequence>MKKGVQHKTTPGRGMFTPPRNLSPGSPLSEPRTRSPSPSSRPQTPGTFPRVLGQSSSQPLDVTEDSEDGGVTELQRRKGNVIKTAGPSPGVRYITEDLIKKLTKQDNLALVQSVNLSLAKGGGKKFKFIENFEKCERLQVLHLSNNLIEKIEKLDKQHRLQELHLAHNKISKIEGLEHMASLTYLNLAGNDIEHVPAWVGKKLRSMRNLNLKQNRISSLQDIARLKLLKDLTTLAVAENPIANLPHYRAFIVFHLRSVERLDGQPITDQERQQAHERFHLEEVERLEQELEKRLREIEDLKEEQAMALEELGQQKELNKSLQQETQEQKHSHKELGRELDTKNQLLKQKTAELTRACQNQYELEQELAFYKIDAKFEPLAFYPNEVTCKHRLGVESPYIGKARYKRNAYAAESFLPEGRQQARGGRMEMDLAGEAKSGLQETLLVQQSAEERLKQLQREIGNAEQQILRATSELKQLEEAVSQKRISEAEKEQLRQQLRRKIQLLNQLRQEAQELERQMERQRAEMSRKQGELDELQRALDSMDPNNPRHAHVKAQVASKSQQLDMMSNQYRDLENRLDEMLSRIAKETEEIKDLEQQLTEGQIAANEALKRDLEGIISGLQEYLNSVKGQARHAQEQCMELQREREALHHKLAELEEERNQLEIVAMDAENVTQELSELQRSMQELRRENETLRQAQGDLSAYEAELEAQLQDRDTEANQLKEELGRLRRLSQMEQSALKSELEKERQALENAMAQAQLASEREQENKEMLSQLERLQGDNHSLKEKLQNLQNQLDQARETMLRPEEVTSCVGELRRKLKSGPLCSCRPYNAEDSVGRSLAELQQEMRQILSRTEMEKEEAVQRQDKLTHEMAELREKMRKAQDDYKEVCDEAAEARINSEKRESAARVRQVEKELRHVQGKLQSMEDVQALTDQQLQEAEDERHKLLAELEERDRKINLEDSRTQMQLQGLDKELRDLKGAMAAADKMAARQLCEAKEQLRSLHGTVYKLNQERAEELNELEGFRAQTARAARDLSRAEAEIDLLQKLLKDKEKQMLEEVDRTEAGALAANSQQQELDRQGRTLGRQRAETKRLRRLLNQAKEDNAGEMEKLMDEIRALRDSLAQQNEYVSSLADPVGRRGHWYYVSSPPKAPSTGSQGTRDSGLGSQYPASPSRGRSQSRRERKRERAEPAAPPTGGYWIYSPVRNGPWRTHSRRAGGDVDSGGESDGSVSSVSGRPFIPPPGSVIYTVLPDGAPLPQGTVIYGPPPLGSVTAVSPGTVIYGPPPTGAQLVYGPPPANFSVPLIPAGVLHCNVPDHHELENEISRLESLVAELRRQRREEERQGGSAQRQQLLEVERLHCEIQTLQRERDTLEREAEVLRRAGPRRHKHKDPLDSTLGSLVTELEMETSLRQHGDIVDEIECVEKTLLKRRAELREADRLLMEAESELKTTQARTKDTIQQYSDAKRHLANTEKDAEELENRAQETATELVKASQQLRIVQADLQELEQHKVEQQGILQEINAVVSSRDSDFQALNHKIHDITESLEKLHAELQLAESKEEKHLEMLREAERLLSSRRSELEKLNNEVHLQQEEVMLLDRRLGKKKEEERLLQESVEHRRASLAGVLREGEGEVLEKQRQIKELTVELEALSAQKGELSAQLSERRTQLCLLKQEVLREEESLQSALSQVNKHKAELKHVLEMLQLEDNELQGVKIQHDQKMNELEKTQVALLQEKVELQALQQAAQRQRAEGERHGQLLEKERQELEGLRQEAHSLQDSIDSLSKDKSQLEEKCHSTAGKLAQSKRALTATEESCRAALSKLEGLESEASQVRQEVSQGKSLRQELSRETTAIQQQLQEKTEELTLLKDDLHDTREQLHLVEEDLRAATRRRDELLSEQAALKESLSRSAQKSQESQWREEKLSQELQHLHMEIDDRRAKVDQQQKCLQALRKEMVEEEASLQRRIESLRSQLAAVDAALTERSSQLEQLTARVSELEEQGRALQRDQEQSALLQDRVADIRQQLCEREAEAQRSAQESLLLREEVGQLQEQLGSERRRAERKGAAQRAESDSERGQAEKALHEQQQETGRLQRELAAVEQAAHDNHERARSLQKELSTARQELLQLKDKLRSQEEVEQRQREIREAMRSLRCEIKAEIRELEPGYAQTDSLKENYQNSANRGSQLLLREEDSRGQPRFNLKDERWRGEAQREKLRQQEDHLKAQLRKRMWSQAEALSQHRKQTEGSLHSLKRRVDALDELVSNTTVQPHPGDHQLRSSRSPQRGSLSSPSRRAPGTTPRSHSILGLESTAVIPERDAGGSW</sequence>
<reference evidence="5" key="1">
    <citation type="submission" date="2022-02" db="EMBL/GenBank/DDBJ databases">
        <title>Atlantic sturgeon de novo genome assembly.</title>
        <authorList>
            <person name="Stock M."/>
            <person name="Klopp C."/>
            <person name="Guiguen Y."/>
            <person name="Cabau C."/>
            <person name="Parinello H."/>
            <person name="Santidrian Yebra-Pimentel E."/>
            <person name="Kuhl H."/>
            <person name="Dirks R.P."/>
            <person name="Guessner J."/>
            <person name="Wuertz S."/>
            <person name="Du K."/>
            <person name="Schartl M."/>
        </authorList>
    </citation>
    <scope>NUCLEOTIDE SEQUENCE</scope>
    <source>
        <strain evidence="5">STURGEONOMICS-FGT-2020</strain>
        <tissue evidence="5">Whole blood</tissue>
    </source>
</reference>
<dbReference type="SUPFAM" id="SSF52058">
    <property type="entry name" value="L domain-like"/>
    <property type="match status" value="1"/>
</dbReference>
<evidence type="ECO:0000313" key="5">
    <source>
        <dbReference type="EMBL" id="KAK1155513.1"/>
    </source>
</evidence>
<evidence type="ECO:0000256" key="4">
    <source>
        <dbReference type="SAM" id="MobiDB-lite"/>
    </source>
</evidence>
<feature type="region of interest" description="Disordered" evidence="4">
    <location>
        <begin position="318"/>
        <end position="342"/>
    </location>
</feature>
<evidence type="ECO:0000256" key="2">
    <source>
        <dbReference type="ARBA" id="ARBA00022737"/>
    </source>
</evidence>